<accession>A0A179GY49</accession>
<organism evidence="1 2">
    <name type="scientific">Purpureocillium lilacinum</name>
    <name type="common">Paecilomyces lilacinus</name>
    <dbReference type="NCBI Taxonomy" id="33203"/>
    <lineage>
        <taxon>Eukaryota</taxon>
        <taxon>Fungi</taxon>
        <taxon>Dikarya</taxon>
        <taxon>Ascomycota</taxon>
        <taxon>Pezizomycotina</taxon>
        <taxon>Sordariomycetes</taxon>
        <taxon>Hypocreomycetidae</taxon>
        <taxon>Hypocreales</taxon>
        <taxon>Ophiocordycipitaceae</taxon>
        <taxon>Purpureocillium</taxon>
    </lineage>
</organism>
<protein>
    <submittedName>
        <fullName evidence="1">Uncharacterized protein</fullName>
    </submittedName>
</protein>
<evidence type="ECO:0000313" key="1">
    <source>
        <dbReference type="EMBL" id="OAQ82887.1"/>
    </source>
</evidence>
<comment type="caution">
    <text evidence="1">The sequence shown here is derived from an EMBL/GenBank/DDBJ whole genome shotgun (WGS) entry which is preliminary data.</text>
</comment>
<reference evidence="1 2" key="1">
    <citation type="submission" date="2016-02" db="EMBL/GenBank/DDBJ databases">
        <title>Biosynthesis of antibiotic leucinostatins and their inhibition on Phytophthora in bio-control Purpureocillium lilacinum.</title>
        <authorList>
            <person name="Wang G."/>
            <person name="Liu Z."/>
            <person name="Lin R."/>
            <person name="Li E."/>
            <person name="Mao Z."/>
            <person name="Ling J."/>
            <person name="Yin W."/>
            <person name="Xie B."/>
        </authorList>
    </citation>
    <scope>NUCLEOTIDE SEQUENCE [LARGE SCALE GENOMIC DNA]</scope>
    <source>
        <strain evidence="1">PLFJ-1</strain>
    </source>
</reference>
<evidence type="ECO:0000313" key="2">
    <source>
        <dbReference type="Proteomes" id="UP000078340"/>
    </source>
</evidence>
<sequence>MCVYIAEQPSNAVSIHVARKPSASDSPCIAQRSSTTTTVYRSLHTTSLPIVIVSPSAPPPNFDRRVGAQTSAIPHASLLTESADIETAARRASKASKPALQLSRLGHLANLVLGAVSLQHVLAVVLPEGLGGVLAGEPLEDLGAAGVLVEELCRKKKKTQLMSAVCFFLLFLLDSQEKRVVLGSARVWSWSLRLVVAGVDHMRRARPAGSRCRQRCAAHRRRRRRRRTRP</sequence>
<name>A0A179GY49_PURLI</name>
<dbReference type="Proteomes" id="UP000078340">
    <property type="component" value="Unassembled WGS sequence"/>
</dbReference>
<proteinExistence type="predicted"/>
<dbReference type="AlphaFoldDB" id="A0A179GY49"/>
<dbReference type="EMBL" id="LSBI01000008">
    <property type="protein sequence ID" value="OAQ82887.1"/>
    <property type="molecule type" value="Genomic_DNA"/>
</dbReference>
<gene>
    <name evidence="1" type="ORF">VFPFJ_08690</name>
</gene>